<keyword evidence="5" id="KW-0808">Transferase</keyword>
<evidence type="ECO:0000256" key="8">
    <source>
        <dbReference type="ARBA" id="ARBA00022960"/>
    </source>
</evidence>
<comment type="caution">
    <text evidence="20">The sequence shown here is derived from an EMBL/GenBank/DDBJ whole genome shotgun (WGS) entry which is preliminary data.</text>
</comment>
<evidence type="ECO:0000256" key="2">
    <source>
        <dbReference type="ARBA" id="ARBA00022645"/>
    </source>
</evidence>
<dbReference type="Pfam" id="PF00912">
    <property type="entry name" value="Transgly"/>
    <property type="match status" value="1"/>
</dbReference>
<evidence type="ECO:0000256" key="4">
    <source>
        <dbReference type="ARBA" id="ARBA00022676"/>
    </source>
</evidence>
<organism evidence="20 21">
    <name type="scientific">Gracilibacillus xinjiangensis</name>
    <dbReference type="NCBI Taxonomy" id="1193282"/>
    <lineage>
        <taxon>Bacteria</taxon>
        <taxon>Bacillati</taxon>
        <taxon>Bacillota</taxon>
        <taxon>Bacilli</taxon>
        <taxon>Bacillales</taxon>
        <taxon>Bacillaceae</taxon>
        <taxon>Gracilibacillus</taxon>
    </lineage>
</organism>
<dbReference type="RefSeq" id="WP_390252168.1">
    <property type="nucleotide sequence ID" value="NZ_JBHSDT010000008.1"/>
</dbReference>
<keyword evidence="3" id="KW-0645">Protease</keyword>
<proteinExistence type="predicted"/>
<keyword evidence="4" id="KW-0328">Glycosyltransferase</keyword>
<dbReference type="InterPro" id="IPR012338">
    <property type="entry name" value="Beta-lactam/transpept-like"/>
</dbReference>
<evidence type="ECO:0000256" key="12">
    <source>
        <dbReference type="ARBA" id="ARBA00023268"/>
    </source>
</evidence>
<dbReference type="Gene3D" id="1.10.3810.10">
    <property type="entry name" value="Biosynthetic peptidoglycan transglycosylase-like"/>
    <property type="match status" value="1"/>
</dbReference>
<evidence type="ECO:0000256" key="3">
    <source>
        <dbReference type="ARBA" id="ARBA00022670"/>
    </source>
</evidence>
<evidence type="ECO:0000256" key="5">
    <source>
        <dbReference type="ARBA" id="ARBA00022679"/>
    </source>
</evidence>
<keyword evidence="13" id="KW-0961">Cell wall biogenesis/degradation</keyword>
<dbReference type="InterPro" id="IPR050396">
    <property type="entry name" value="Glycosyltr_51/Transpeptidase"/>
</dbReference>
<dbReference type="Gene3D" id="3.90.1310.40">
    <property type="match status" value="1"/>
</dbReference>
<dbReference type="InterPro" id="IPR001460">
    <property type="entry name" value="PCN-bd_Tpept"/>
</dbReference>
<evidence type="ECO:0000256" key="17">
    <source>
        <dbReference type="SAM" id="Phobius"/>
    </source>
</evidence>
<dbReference type="EMBL" id="JBHSDT010000008">
    <property type="protein sequence ID" value="MFC4403635.1"/>
    <property type="molecule type" value="Genomic_DNA"/>
</dbReference>
<keyword evidence="2" id="KW-0121">Carboxypeptidase</keyword>
<keyword evidence="11 17" id="KW-0472">Membrane</keyword>
<keyword evidence="8" id="KW-0133">Cell shape</keyword>
<dbReference type="PANTHER" id="PTHR32282:SF32">
    <property type="entry name" value="PENICILLIN-BINDING PROTEIN 2A"/>
    <property type="match status" value="1"/>
</dbReference>
<dbReference type="SUPFAM" id="SSF56601">
    <property type="entry name" value="beta-lactamase/transpeptidase-like"/>
    <property type="match status" value="1"/>
</dbReference>
<keyword evidence="6 17" id="KW-0812">Transmembrane</keyword>
<evidence type="ECO:0000313" key="21">
    <source>
        <dbReference type="Proteomes" id="UP001595882"/>
    </source>
</evidence>
<reference evidence="21" key="1">
    <citation type="journal article" date="2019" name="Int. J. Syst. Evol. Microbiol.">
        <title>The Global Catalogue of Microorganisms (GCM) 10K type strain sequencing project: providing services to taxonomists for standard genome sequencing and annotation.</title>
        <authorList>
            <consortium name="The Broad Institute Genomics Platform"/>
            <consortium name="The Broad Institute Genome Sequencing Center for Infectious Disease"/>
            <person name="Wu L."/>
            <person name="Ma J."/>
        </authorList>
    </citation>
    <scope>NUCLEOTIDE SEQUENCE [LARGE SCALE GENOMIC DNA]</scope>
    <source>
        <strain evidence="21">CCUG 37865</strain>
    </source>
</reference>
<keyword evidence="1" id="KW-1003">Cell membrane</keyword>
<comment type="catalytic activity">
    <reaction evidence="15">
        <text>[GlcNAc-(1-&gt;4)-Mur2Ac(oyl-L-Ala-gamma-D-Glu-L-Lys-D-Ala-D-Ala)](n)-di-trans,octa-cis-undecaprenyl diphosphate + beta-D-GlcNAc-(1-&gt;4)-Mur2Ac(oyl-L-Ala-gamma-D-Glu-L-Lys-D-Ala-D-Ala)-di-trans,octa-cis-undecaprenyl diphosphate = [GlcNAc-(1-&gt;4)-Mur2Ac(oyl-L-Ala-gamma-D-Glu-L-Lys-D-Ala-D-Ala)](n+1)-di-trans,octa-cis-undecaprenyl diphosphate + di-trans,octa-cis-undecaprenyl diphosphate + H(+)</text>
        <dbReference type="Rhea" id="RHEA:23708"/>
        <dbReference type="Rhea" id="RHEA-COMP:9602"/>
        <dbReference type="Rhea" id="RHEA-COMP:9603"/>
        <dbReference type="ChEBI" id="CHEBI:15378"/>
        <dbReference type="ChEBI" id="CHEBI:58405"/>
        <dbReference type="ChEBI" id="CHEBI:60033"/>
        <dbReference type="ChEBI" id="CHEBI:78435"/>
        <dbReference type="EC" id="2.4.99.28"/>
    </reaction>
</comment>
<evidence type="ECO:0000256" key="16">
    <source>
        <dbReference type="SAM" id="MobiDB-lite"/>
    </source>
</evidence>
<feature type="domain" description="Glycosyl transferase family 51" evidence="19">
    <location>
        <begin position="95"/>
        <end position="282"/>
    </location>
</feature>
<feature type="compositionally biased region" description="Low complexity" evidence="16">
    <location>
        <begin position="958"/>
        <end position="1008"/>
    </location>
</feature>
<comment type="catalytic activity">
    <reaction evidence="14">
        <text>Preferential cleavage: (Ac)2-L-Lys-D-Ala-|-D-Ala. Also transpeptidation of peptidyl-alanyl moieties that are N-acyl substituents of D-alanine.</text>
        <dbReference type="EC" id="3.4.16.4"/>
    </reaction>
</comment>
<evidence type="ECO:0000256" key="15">
    <source>
        <dbReference type="ARBA" id="ARBA00049902"/>
    </source>
</evidence>
<dbReference type="Pfam" id="PF00905">
    <property type="entry name" value="Transpeptidase"/>
    <property type="match status" value="1"/>
</dbReference>
<feature type="region of interest" description="Disordered" evidence="16">
    <location>
        <begin position="932"/>
        <end position="1026"/>
    </location>
</feature>
<keyword evidence="7" id="KW-0378">Hydrolase</keyword>
<evidence type="ECO:0000256" key="7">
    <source>
        <dbReference type="ARBA" id="ARBA00022801"/>
    </source>
</evidence>
<dbReference type="InterPro" id="IPR036950">
    <property type="entry name" value="PBP_transglycosylase"/>
</dbReference>
<evidence type="ECO:0000256" key="10">
    <source>
        <dbReference type="ARBA" id="ARBA00022989"/>
    </source>
</evidence>
<evidence type="ECO:0000256" key="13">
    <source>
        <dbReference type="ARBA" id="ARBA00023316"/>
    </source>
</evidence>
<keyword evidence="12" id="KW-0511">Multifunctional enzyme</keyword>
<gene>
    <name evidence="20" type="ORF">ACFOY7_11205</name>
</gene>
<evidence type="ECO:0000256" key="6">
    <source>
        <dbReference type="ARBA" id="ARBA00022692"/>
    </source>
</evidence>
<keyword evidence="21" id="KW-1185">Reference proteome</keyword>
<dbReference type="Gene3D" id="3.40.710.10">
    <property type="entry name" value="DD-peptidase/beta-lactamase superfamily"/>
    <property type="match status" value="1"/>
</dbReference>
<evidence type="ECO:0000259" key="18">
    <source>
        <dbReference type="Pfam" id="PF00905"/>
    </source>
</evidence>
<dbReference type="InterPro" id="IPR013783">
    <property type="entry name" value="Ig-like_fold"/>
</dbReference>
<sequence>MNIKELMRKCWDYIKSTWKKQTIQKTSRIGYHIIWNITLLFITIAIIGAFFVGGLGAGYFASLVDEEQVQTKDEMTSAIYNYEETSEFYFANNQFLSEVSTDLLRDETSLDQVNKYVQDAVIATEDEYFETHNGIVPKAILRAVFQEVTNSATKTGGSTLTQQIIKNQILTNEVSFERKAKEILLALRLEQFFEKDEILEAYLNIVPFGRNSSGQNIAGVQTAAQGIFGVNAIDLNLAQAAYIAGLPQSPSYYTPFLNGGGLKDEEGLEPGLTRMKSVLGRMLEAGYITQAEYDEAINYDIIADFKSPEESVLEEYPYLVNELKKRATDILVETLAEQDGYTLDDLKNSSILLEEYEIRAVRELASSGLRIHSTIDKELYDVFQRVSKEYNNYGVDKPARNERNNKPIMVIDPETGEEVPLGNQPVQVGGVLIENSTGKILSFVGGRDFSISQKNHATDVRRPNGSTMKPLVTYAPAMDLGVVQPGSVVADVATTFRGYDTPPNNYVPGRYYGLVSVREALYKSHNISALQVYSKIIDQNPVEKYLEKMGFEALSHEDGASDYENMSVTLGSTLYGVTVEENTNAYATFGNNGKFVDGYMIEKIETKDGEVLYEHESTPVEVFSPQTSYLMIDMMRDVLTTGTATAARSALTNPSVDWAGKTGTSNDWRDTWFVATNPNVTLGSWMGYDYNQTLDDGYSARNNVFWAQLVNAATEIRPELLAPSQPFQQPGGIVSRSYCATSGLLPSEECSQLGLVRSDIYNANFVPTKQDYSLLRGNYVMVGDNALQAGDNTPTEFTAGDGYIFNPEWLKDMGYDRLSNMRQLIPFNASGGWLKIQFQNSINSSSIINDGKSPTPPSNVSITNQTLSWSRSGSPDVVGYRIYRANNPDDENFQRIGSTAELGFTVPNRDAVYIVKSVDYYGNESAASQKVTFGNFSPVEEDETSSSNKETNDDRNNDNSNTGDNNSSGNNNNNSNNGNNDSRNNGNNSGNNGSSNTPDNNSGNNDQEQPSDDQDNDDSNTDDDSA</sequence>
<protein>
    <submittedName>
        <fullName evidence="20">Transglycosylase domain-containing protein</fullName>
    </submittedName>
</protein>
<dbReference type="InterPro" id="IPR023346">
    <property type="entry name" value="Lysozyme-like_dom_sf"/>
</dbReference>
<dbReference type="Proteomes" id="UP001595882">
    <property type="component" value="Unassembled WGS sequence"/>
</dbReference>
<evidence type="ECO:0000259" key="19">
    <source>
        <dbReference type="Pfam" id="PF00912"/>
    </source>
</evidence>
<feature type="compositionally biased region" description="Acidic residues" evidence="16">
    <location>
        <begin position="1009"/>
        <end position="1026"/>
    </location>
</feature>
<feature type="transmembrane region" description="Helical" evidence="17">
    <location>
        <begin position="33"/>
        <end position="61"/>
    </location>
</feature>
<dbReference type="SUPFAM" id="SSF53955">
    <property type="entry name" value="Lysozyme-like"/>
    <property type="match status" value="1"/>
</dbReference>
<evidence type="ECO:0000256" key="11">
    <source>
        <dbReference type="ARBA" id="ARBA00023136"/>
    </source>
</evidence>
<dbReference type="Gene3D" id="2.60.40.10">
    <property type="entry name" value="Immunoglobulins"/>
    <property type="match status" value="1"/>
</dbReference>
<dbReference type="InterPro" id="IPR001264">
    <property type="entry name" value="Glyco_trans_51"/>
</dbReference>
<keyword evidence="10 17" id="KW-1133">Transmembrane helix</keyword>
<evidence type="ECO:0000256" key="1">
    <source>
        <dbReference type="ARBA" id="ARBA00022475"/>
    </source>
</evidence>
<dbReference type="PANTHER" id="PTHR32282">
    <property type="entry name" value="BINDING PROTEIN TRANSPEPTIDASE, PUTATIVE-RELATED"/>
    <property type="match status" value="1"/>
</dbReference>
<feature type="domain" description="Penicillin-binding protein transpeptidase" evidence="18">
    <location>
        <begin position="430"/>
        <end position="692"/>
    </location>
</feature>
<evidence type="ECO:0000256" key="9">
    <source>
        <dbReference type="ARBA" id="ARBA00022984"/>
    </source>
</evidence>
<evidence type="ECO:0000313" key="20">
    <source>
        <dbReference type="EMBL" id="MFC4403635.1"/>
    </source>
</evidence>
<keyword evidence="9" id="KW-0573">Peptidoglycan synthesis</keyword>
<accession>A0ABV8WV54</accession>
<name>A0ABV8WV54_9BACI</name>
<evidence type="ECO:0000256" key="14">
    <source>
        <dbReference type="ARBA" id="ARBA00034000"/>
    </source>
</evidence>